<comment type="similarity">
    <text evidence="12">Belongs to the cytochrome b561 family.</text>
</comment>
<evidence type="ECO:0000256" key="2">
    <source>
        <dbReference type="ARBA" id="ARBA00004651"/>
    </source>
</evidence>
<dbReference type="GO" id="GO:0046872">
    <property type="term" value="F:metal ion binding"/>
    <property type="evidence" value="ECO:0007669"/>
    <property type="project" value="UniProtKB-KW"/>
</dbReference>
<keyword evidence="8" id="KW-0249">Electron transport</keyword>
<evidence type="ECO:0000256" key="11">
    <source>
        <dbReference type="ARBA" id="ARBA00023136"/>
    </source>
</evidence>
<keyword evidence="7" id="KW-0479">Metal-binding</keyword>
<keyword evidence="4" id="KW-1003">Cell membrane</keyword>
<feature type="transmembrane region" description="Helical" evidence="13">
    <location>
        <begin position="146"/>
        <end position="163"/>
    </location>
</feature>
<sequence length="181" mass="20500">MSLRNTESHYGKLTIIMHWLMAAMIIGMIVVGFVMDNMEDGDLKWKIYALHKATGVILLILALFRWYWTLSNKKLQPLESYSQLDIKLAHAGKWFLMLLILLMPVSGLIMSIAAGKSVNMFGLFTIPGLDEKNHQIAGLFHSVHEIAAWIISAVVGLHILFAFKHHWLSKDATLTRMLGKN</sequence>
<feature type="transmembrane region" description="Helical" evidence="13">
    <location>
        <begin position="47"/>
        <end position="68"/>
    </location>
</feature>
<keyword evidence="9 13" id="KW-1133">Transmembrane helix</keyword>
<dbReference type="InterPro" id="IPR016174">
    <property type="entry name" value="Di-haem_cyt_TM"/>
</dbReference>
<evidence type="ECO:0000256" key="12">
    <source>
        <dbReference type="ARBA" id="ARBA00037975"/>
    </source>
</evidence>
<evidence type="ECO:0000259" key="14">
    <source>
        <dbReference type="Pfam" id="PF01292"/>
    </source>
</evidence>
<keyword evidence="11 13" id="KW-0472">Membrane</keyword>
<evidence type="ECO:0000256" key="3">
    <source>
        <dbReference type="ARBA" id="ARBA00022448"/>
    </source>
</evidence>
<evidence type="ECO:0000256" key="10">
    <source>
        <dbReference type="ARBA" id="ARBA00023004"/>
    </source>
</evidence>
<proteinExistence type="inferred from homology"/>
<comment type="subcellular location">
    <subcellularLocation>
        <location evidence="2">Cell membrane</location>
        <topology evidence="2">Multi-pass membrane protein</topology>
    </subcellularLocation>
</comment>
<dbReference type="Gene3D" id="1.20.950.20">
    <property type="entry name" value="Transmembrane di-heme cytochromes, Chain C"/>
    <property type="match status" value="2"/>
</dbReference>
<keyword evidence="5" id="KW-0349">Heme</keyword>
<evidence type="ECO:0000256" key="13">
    <source>
        <dbReference type="SAM" id="Phobius"/>
    </source>
</evidence>
<comment type="cofactor">
    <cofactor evidence="1">
        <name>heme b</name>
        <dbReference type="ChEBI" id="CHEBI:60344"/>
    </cofactor>
</comment>
<dbReference type="GO" id="GO:0022904">
    <property type="term" value="P:respiratory electron transport chain"/>
    <property type="evidence" value="ECO:0007669"/>
    <property type="project" value="InterPro"/>
</dbReference>
<feature type="domain" description="Cytochrome b561 bacterial/Ni-hydrogenase" evidence="14">
    <location>
        <begin position="9"/>
        <end position="179"/>
    </location>
</feature>
<dbReference type="EMBL" id="VIKS01000001">
    <property type="protein sequence ID" value="TQV89634.1"/>
    <property type="molecule type" value="Genomic_DNA"/>
</dbReference>
<dbReference type="Proteomes" id="UP000315439">
    <property type="component" value="Unassembled WGS sequence"/>
</dbReference>
<dbReference type="PANTHER" id="PTHR30529">
    <property type="entry name" value="CYTOCHROME B561"/>
    <property type="match status" value="1"/>
</dbReference>
<evidence type="ECO:0000256" key="8">
    <source>
        <dbReference type="ARBA" id="ARBA00022982"/>
    </source>
</evidence>
<dbReference type="GO" id="GO:0005886">
    <property type="term" value="C:plasma membrane"/>
    <property type="evidence" value="ECO:0007669"/>
    <property type="project" value="UniProtKB-SubCell"/>
</dbReference>
<organism evidence="15 16">
    <name type="scientific">Aliikangiella coralliicola</name>
    <dbReference type="NCBI Taxonomy" id="2592383"/>
    <lineage>
        <taxon>Bacteria</taxon>
        <taxon>Pseudomonadati</taxon>
        <taxon>Pseudomonadota</taxon>
        <taxon>Gammaproteobacteria</taxon>
        <taxon>Oceanospirillales</taxon>
        <taxon>Pleioneaceae</taxon>
        <taxon>Aliikangiella</taxon>
    </lineage>
</organism>
<keyword evidence="16" id="KW-1185">Reference proteome</keyword>
<dbReference type="RefSeq" id="WP_142891698.1">
    <property type="nucleotide sequence ID" value="NZ_ML660160.1"/>
</dbReference>
<dbReference type="InterPro" id="IPR052168">
    <property type="entry name" value="Cytochrome_b561_oxidase"/>
</dbReference>
<evidence type="ECO:0000256" key="9">
    <source>
        <dbReference type="ARBA" id="ARBA00022989"/>
    </source>
</evidence>
<dbReference type="GO" id="GO:0009055">
    <property type="term" value="F:electron transfer activity"/>
    <property type="evidence" value="ECO:0007669"/>
    <property type="project" value="InterPro"/>
</dbReference>
<feature type="transmembrane region" description="Helical" evidence="13">
    <location>
        <begin position="94"/>
        <end position="114"/>
    </location>
</feature>
<dbReference type="PANTHER" id="PTHR30529:SF7">
    <property type="entry name" value="CYTOCHROME B561 BACTERIAL_NI-HYDROGENASE DOMAIN-CONTAINING PROTEIN"/>
    <property type="match status" value="1"/>
</dbReference>
<evidence type="ECO:0000256" key="1">
    <source>
        <dbReference type="ARBA" id="ARBA00001970"/>
    </source>
</evidence>
<accession>A0A545UJJ1</accession>
<protein>
    <submittedName>
        <fullName evidence="15">Cytochrome b</fullName>
    </submittedName>
</protein>
<dbReference type="GO" id="GO:0020037">
    <property type="term" value="F:heme binding"/>
    <property type="evidence" value="ECO:0007669"/>
    <property type="project" value="TreeGrafter"/>
</dbReference>
<evidence type="ECO:0000256" key="5">
    <source>
        <dbReference type="ARBA" id="ARBA00022617"/>
    </source>
</evidence>
<evidence type="ECO:0000313" key="16">
    <source>
        <dbReference type="Proteomes" id="UP000315439"/>
    </source>
</evidence>
<reference evidence="15 16" key="1">
    <citation type="submission" date="2019-07" db="EMBL/GenBank/DDBJ databases">
        <title>Draft genome for Aliikangiella sp. M105.</title>
        <authorList>
            <person name="Wang G."/>
        </authorList>
    </citation>
    <scope>NUCLEOTIDE SEQUENCE [LARGE SCALE GENOMIC DNA]</scope>
    <source>
        <strain evidence="15 16">M105</strain>
    </source>
</reference>
<evidence type="ECO:0000256" key="4">
    <source>
        <dbReference type="ARBA" id="ARBA00022475"/>
    </source>
</evidence>
<comment type="caution">
    <text evidence="15">The sequence shown here is derived from an EMBL/GenBank/DDBJ whole genome shotgun (WGS) entry which is preliminary data.</text>
</comment>
<dbReference type="Pfam" id="PF01292">
    <property type="entry name" value="Ni_hydr_CYTB"/>
    <property type="match status" value="1"/>
</dbReference>
<gene>
    <name evidence="15" type="ORF">FLL46_01765</name>
</gene>
<dbReference type="OrthoDB" id="9793784at2"/>
<keyword evidence="10" id="KW-0408">Iron</keyword>
<dbReference type="InterPro" id="IPR011577">
    <property type="entry name" value="Cyt_b561_bac/Ni-Hgenase"/>
</dbReference>
<dbReference type="AlphaFoldDB" id="A0A545UJJ1"/>
<evidence type="ECO:0000256" key="6">
    <source>
        <dbReference type="ARBA" id="ARBA00022692"/>
    </source>
</evidence>
<dbReference type="SUPFAM" id="SSF81342">
    <property type="entry name" value="Transmembrane di-heme cytochromes"/>
    <property type="match status" value="1"/>
</dbReference>
<evidence type="ECO:0000313" key="15">
    <source>
        <dbReference type="EMBL" id="TQV89634.1"/>
    </source>
</evidence>
<keyword evidence="3" id="KW-0813">Transport</keyword>
<name>A0A545UJJ1_9GAMM</name>
<keyword evidence="6 13" id="KW-0812">Transmembrane</keyword>
<feature type="transmembrane region" description="Helical" evidence="13">
    <location>
        <begin position="12"/>
        <end position="35"/>
    </location>
</feature>
<evidence type="ECO:0000256" key="7">
    <source>
        <dbReference type="ARBA" id="ARBA00022723"/>
    </source>
</evidence>